<feature type="transmembrane region" description="Helical" evidence="1">
    <location>
        <begin position="110"/>
        <end position="131"/>
    </location>
</feature>
<keyword evidence="1" id="KW-1133">Transmembrane helix</keyword>
<protein>
    <recommendedName>
        <fullName evidence="4">DUF4013 domain-containing protein</fullName>
    </recommendedName>
</protein>
<sequence>MNPVKQALIAFKTNWKESLYLGAAATVFIFFSQVVPFIGAFLISLGLLIFQELTNIRLRTGQWKLDLSHFQNDWMSLIITAIILMPTGILLGSAFGLLQSPQEHWRTFPMSLGLFILGIYFFMILSHGFNLQQKLHGGIAKALDATALASIKNFKLYLVASFYTSVALMIGGLLKGVGFVLALPFLFYVGYFVFADMVNKDAFKKGS</sequence>
<dbReference type="EMBL" id="JANRMI010000001">
    <property type="protein sequence ID" value="MDG0814739.1"/>
    <property type="molecule type" value="Genomic_DNA"/>
</dbReference>
<evidence type="ECO:0000256" key="1">
    <source>
        <dbReference type="SAM" id="Phobius"/>
    </source>
</evidence>
<gene>
    <name evidence="2" type="ORF">NWE73_00075</name>
</gene>
<feature type="transmembrane region" description="Helical" evidence="1">
    <location>
        <begin position="180"/>
        <end position="198"/>
    </location>
</feature>
<feature type="transmembrane region" description="Helical" evidence="1">
    <location>
        <begin position="20"/>
        <end position="50"/>
    </location>
</feature>
<name>A0ABT6DD00_9BACT</name>
<keyword evidence="1" id="KW-0812">Transmembrane</keyword>
<accession>A0ABT6DD00</accession>
<dbReference type="Proteomes" id="UP001152321">
    <property type="component" value="Unassembled WGS sequence"/>
</dbReference>
<evidence type="ECO:0000313" key="2">
    <source>
        <dbReference type="EMBL" id="MDG0814739.1"/>
    </source>
</evidence>
<organism evidence="2 3">
    <name type="scientific">Bdellovibrio svalbardensis</name>
    <dbReference type="NCBI Taxonomy" id="2972972"/>
    <lineage>
        <taxon>Bacteria</taxon>
        <taxon>Pseudomonadati</taxon>
        <taxon>Bdellovibrionota</taxon>
        <taxon>Bdellovibrionia</taxon>
        <taxon>Bdellovibrionales</taxon>
        <taxon>Pseudobdellovibrionaceae</taxon>
        <taxon>Bdellovibrio</taxon>
    </lineage>
</organism>
<feature type="transmembrane region" description="Helical" evidence="1">
    <location>
        <begin position="74"/>
        <end position="98"/>
    </location>
</feature>
<comment type="caution">
    <text evidence="2">The sequence shown here is derived from an EMBL/GenBank/DDBJ whole genome shotgun (WGS) entry which is preliminary data.</text>
</comment>
<reference evidence="2" key="1">
    <citation type="submission" date="2022-08" db="EMBL/GenBank/DDBJ databases">
        <title>Novel Bdellovibrio Species Isolated from Svalbard: Designation Bdellovibrio svalbardensis.</title>
        <authorList>
            <person name="Mitchell R.J."/>
            <person name="Choi S.Y."/>
        </authorList>
    </citation>
    <scope>NUCLEOTIDE SEQUENCE</scope>
    <source>
        <strain evidence="2">PAP01</strain>
    </source>
</reference>
<keyword evidence="1" id="KW-0472">Membrane</keyword>
<feature type="transmembrane region" description="Helical" evidence="1">
    <location>
        <begin position="156"/>
        <end position="174"/>
    </location>
</feature>
<dbReference type="RefSeq" id="WP_277576225.1">
    <property type="nucleotide sequence ID" value="NZ_JANRMI010000001.1"/>
</dbReference>
<evidence type="ECO:0008006" key="4">
    <source>
        <dbReference type="Google" id="ProtNLM"/>
    </source>
</evidence>
<keyword evidence="3" id="KW-1185">Reference proteome</keyword>
<proteinExistence type="predicted"/>
<evidence type="ECO:0000313" key="3">
    <source>
        <dbReference type="Proteomes" id="UP001152321"/>
    </source>
</evidence>